<dbReference type="InterPro" id="IPR011004">
    <property type="entry name" value="Trimer_LpxA-like_sf"/>
</dbReference>
<proteinExistence type="predicted"/>
<dbReference type="AlphaFoldDB" id="A0A1F5YRH4"/>
<evidence type="ECO:0008006" key="5">
    <source>
        <dbReference type="Google" id="ProtNLM"/>
    </source>
</evidence>
<evidence type="ECO:0000313" key="3">
    <source>
        <dbReference type="EMBL" id="OGG02726.1"/>
    </source>
</evidence>
<keyword evidence="1" id="KW-0808">Transferase</keyword>
<gene>
    <name evidence="3" type="ORF">A2W14_02245</name>
</gene>
<dbReference type="InterPro" id="IPR018357">
    <property type="entry name" value="Hexapep_transf_CS"/>
</dbReference>
<reference evidence="3 4" key="1">
    <citation type="journal article" date="2016" name="Nat. Commun.">
        <title>Thousands of microbial genomes shed light on interconnected biogeochemical processes in an aquifer system.</title>
        <authorList>
            <person name="Anantharaman K."/>
            <person name="Brown C.T."/>
            <person name="Hug L.A."/>
            <person name="Sharon I."/>
            <person name="Castelle C.J."/>
            <person name="Probst A.J."/>
            <person name="Thomas B.C."/>
            <person name="Singh A."/>
            <person name="Wilkins M.J."/>
            <person name="Karaoz U."/>
            <person name="Brodie E.L."/>
            <person name="Williams K.H."/>
            <person name="Hubbard S.S."/>
            <person name="Banfield J.F."/>
        </authorList>
    </citation>
    <scope>NUCLEOTIDE SEQUENCE [LARGE SCALE GENOMIC DNA]</scope>
</reference>
<dbReference type="PANTHER" id="PTHR43300:SF7">
    <property type="entry name" value="UDP-N-ACETYLBACILLOSAMINE N-ACETYLTRANSFERASE"/>
    <property type="match status" value="1"/>
</dbReference>
<evidence type="ECO:0000256" key="1">
    <source>
        <dbReference type="ARBA" id="ARBA00022679"/>
    </source>
</evidence>
<name>A0A1F5YRH4_9BACT</name>
<dbReference type="Gene3D" id="2.160.10.10">
    <property type="entry name" value="Hexapeptide repeat proteins"/>
    <property type="match status" value="2"/>
</dbReference>
<keyword evidence="2" id="KW-0677">Repeat</keyword>
<protein>
    <recommendedName>
        <fullName evidence="5">PglD N-terminal domain-containing protein</fullName>
    </recommendedName>
</protein>
<dbReference type="PANTHER" id="PTHR43300">
    <property type="entry name" value="ACETYLTRANSFERASE"/>
    <property type="match status" value="1"/>
</dbReference>
<comment type="caution">
    <text evidence="3">The sequence shown here is derived from an EMBL/GenBank/DDBJ whole genome shotgun (WGS) entry which is preliminary data.</text>
</comment>
<accession>A0A1F5YRH4</accession>
<dbReference type="EMBL" id="MFJA01000054">
    <property type="protein sequence ID" value="OGG02726.1"/>
    <property type="molecule type" value="Genomic_DNA"/>
</dbReference>
<dbReference type="SUPFAM" id="SSF51161">
    <property type="entry name" value="Trimeric LpxA-like enzymes"/>
    <property type="match status" value="1"/>
</dbReference>
<dbReference type="PROSITE" id="PS00101">
    <property type="entry name" value="HEXAPEP_TRANSFERASES"/>
    <property type="match status" value="1"/>
</dbReference>
<dbReference type="Proteomes" id="UP000176665">
    <property type="component" value="Unassembled WGS sequence"/>
</dbReference>
<sequence length="216" mass="23340">MKEIYLIGIQTSYISEAIEICELSGYKKIILVDNLNNYRKKEIDGHEVFFLSKLLKSREKFNYCCCLHTPIFREKIVKALPSNFVPTSIIHPTAVISKKAIVSTIGVIIGANAVIGSHSIISDYVIINRGALIGHDVKLLDFSVIESGAILAGLSIIGRKSFVAMGAKILPKITIGQNAVVGAGAVVRTNVFDRTLVAGVPAVVKKKNIEGYIGTG</sequence>
<evidence type="ECO:0000313" key="4">
    <source>
        <dbReference type="Proteomes" id="UP000176665"/>
    </source>
</evidence>
<dbReference type="InterPro" id="IPR050179">
    <property type="entry name" value="Trans_hexapeptide_repeat"/>
</dbReference>
<dbReference type="Pfam" id="PF00132">
    <property type="entry name" value="Hexapep"/>
    <property type="match status" value="1"/>
</dbReference>
<dbReference type="GO" id="GO:0016740">
    <property type="term" value="F:transferase activity"/>
    <property type="evidence" value="ECO:0007669"/>
    <property type="project" value="UniProtKB-KW"/>
</dbReference>
<dbReference type="InterPro" id="IPR001451">
    <property type="entry name" value="Hexapep"/>
</dbReference>
<dbReference type="STRING" id="1798371.A2W14_02245"/>
<evidence type="ECO:0000256" key="2">
    <source>
        <dbReference type="ARBA" id="ARBA00022737"/>
    </source>
</evidence>
<organism evidence="3 4">
    <name type="scientific">Candidatus Gottesmanbacteria bacterium RBG_16_37_8</name>
    <dbReference type="NCBI Taxonomy" id="1798371"/>
    <lineage>
        <taxon>Bacteria</taxon>
        <taxon>Candidatus Gottesmaniibacteriota</taxon>
    </lineage>
</organism>